<dbReference type="Pfam" id="PF00176">
    <property type="entry name" value="SNF2-rel_dom"/>
    <property type="match status" value="1"/>
</dbReference>
<comment type="function">
    <text evidence="1">Could be a virulence factor.</text>
</comment>
<dbReference type="Pfam" id="PF13091">
    <property type="entry name" value="PLDc_2"/>
    <property type="match status" value="1"/>
</dbReference>
<evidence type="ECO:0000256" key="6">
    <source>
        <dbReference type="ARBA" id="ARBA00029594"/>
    </source>
</evidence>
<dbReference type="InterPro" id="IPR000330">
    <property type="entry name" value="SNF2_N"/>
</dbReference>
<dbReference type="GO" id="GO:0016787">
    <property type="term" value="F:hydrolase activity"/>
    <property type="evidence" value="ECO:0007669"/>
    <property type="project" value="UniProtKB-KW"/>
</dbReference>
<dbReference type="InterPro" id="IPR027417">
    <property type="entry name" value="P-loop_NTPase"/>
</dbReference>
<evidence type="ECO:0000256" key="4">
    <source>
        <dbReference type="ARBA" id="ARBA00022525"/>
    </source>
</evidence>
<dbReference type="SUPFAM" id="SSF56024">
    <property type="entry name" value="Phospholipase D/nuclease"/>
    <property type="match status" value="1"/>
</dbReference>
<dbReference type="InterPro" id="IPR038718">
    <property type="entry name" value="SNF2-like_sf"/>
</dbReference>
<keyword evidence="4" id="KW-0964">Secreted</keyword>
<accession>A0A318TSS2</accession>
<keyword evidence="10" id="KW-0547">Nucleotide-binding</keyword>
<evidence type="ECO:0000256" key="3">
    <source>
        <dbReference type="ARBA" id="ARBA00018392"/>
    </source>
</evidence>
<dbReference type="GO" id="GO:0006793">
    <property type="term" value="P:phosphorus metabolic process"/>
    <property type="evidence" value="ECO:0007669"/>
    <property type="project" value="UniProtKB-ARBA"/>
</dbReference>
<name>A0A318TSS2_9RHOB</name>
<keyword evidence="11" id="KW-1185">Reference proteome</keyword>
<dbReference type="InterPro" id="IPR025202">
    <property type="entry name" value="PLD-like_dom"/>
</dbReference>
<dbReference type="SMART" id="SM00487">
    <property type="entry name" value="DEXDc"/>
    <property type="match status" value="1"/>
</dbReference>
<comment type="caution">
    <text evidence="10">The sequence shown here is derived from an EMBL/GenBank/DDBJ whole genome shotgun (WGS) entry which is preliminary data.</text>
</comment>
<dbReference type="RefSeq" id="WP_220033820.1">
    <property type="nucleotide sequence ID" value="NZ_QJTK01000021.1"/>
</dbReference>
<dbReference type="Gene3D" id="3.30.870.10">
    <property type="entry name" value="Endonuclease Chain A"/>
    <property type="match status" value="1"/>
</dbReference>
<comment type="subcellular location">
    <subcellularLocation>
        <location evidence="2">Secreted</location>
    </subcellularLocation>
</comment>
<keyword evidence="10" id="KW-0347">Helicase</keyword>
<dbReference type="Gene3D" id="3.40.50.300">
    <property type="entry name" value="P-loop containing nucleotide triphosphate hydrolases"/>
    <property type="match status" value="1"/>
</dbReference>
<dbReference type="PANTHER" id="PTHR45766:SF6">
    <property type="entry name" value="SWI_SNF-RELATED MATRIX-ASSOCIATED ACTIN-DEPENDENT REGULATOR OF CHROMATIN SUBFAMILY A-LIKE PROTEIN 1"/>
    <property type="match status" value="1"/>
</dbReference>
<dbReference type="GO" id="GO:0004386">
    <property type="term" value="F:helicase activity"/>
    <property type="evidence" value="ECO:0007669"/>
    <property type="project" value="UniProtKB-KW"/>
</dbReference>
<sequence>MKAGRSGIKDNRSRGAVRDFIIERAVPASRLSVVSAYFTTFAYDRLRETLDNVGHMRFLFGEPRFLKDADNADLVPPAFSFDESGLRLNEQIRQRSAALRCARWIKDRVEIRSVKRSGLLHGKLIHVDDGRRPHALLGSSNFTINGLGLGDSPNIELNLIVDSDRDREDLLAWFDELWNDAVLTEDVRDEVLRALQASYAHATPEFVYFKTLLHVFGDFLSDQAAEDALIQQTAFEQTAIWRNLFDFQRDGLRAVLGKIEKHGGCILADSVGLGKTFTALAVIKWFEKRNKNVLVLCPKKLRENWTDYLATNNSEMNPLREDRFGYTVLSHTDLSREKGKVGDIDLSRIEWGNYDLVVIDESHNFRSAARNKTVGGRRSRYERLMDEVVKAGISTKVLLLSATPVNNDLSDLKAQLDLISADKIDGFTELGVPNLGALIGGARRRFADWAKSGSRDAGELLNKLPPALFGLLDGVTIARSRKHVERHYAGSMEKIGGFPRRAAPESVFANIDVLGGFPAFEEVDSAISKLELALYGPLTFVLPEFRSLYDKGGNFDQANREKYLIAMMKVGFLKRLESSVSSFRLTMDRMIARIDQRLTDIEVFDANAAFDMPAPDETELDEELEEAFEVGGALKYRLSHIDRAAWKAALTRDRDRIVALTTEARNVTPDRDAKLARLKEIIRNKANEPTINLDGETNRKVILFTAFTDTARYLYEELLPVARECGLHAALVTGDDCKATFGRARFQDALVNFAPRAKRRSAMRGTEANGEIDLLIATDCISEGQNLQDADLLVNVDIHWNPVRLIQRFGRIDRIGSRNATIQMVNFWPTEDLNKYLHLKDRVESRMALVDLSATGDDDLLNARTGADVDARWRDDQLLRLKDEAFDLEETGGGVTLSDFALDDFRADLLGFARANEQALRDAPLGLHAVVPNVFEGGTLETGVIFCLRRRPPDPNPEQAKINPLDPHYLVYVKDDGTVRLGFGQPKPILDAFRSLCLGRGAPFEALCNAFDDETDHGEKMDRYDELIRAAVTSIGETSATRTLTALTGSRGARVPDGTAQARVSMDYDLITWLIIRPTVREK</sequence>
<gene>
    <name evidence="10" type="ORF">C8J30_12122</name>
</gene>
<dbReference type="EMBL" id="QJTK01000021">
    <property type="protein sequence ID" value="PYF06977.1"/>
    <property type="molecule type" value="Genomic_DNA"/>
</dbReference>
<dbReference type="AlphaFoldDB" id="A0A318TSS2"/>
<dbReference type="GO" id="GO:0005524">
    <property type="term" value="F:ATP binding"/>
    <property type="evidence" value="ECO:0007669"/>
    <property type="project" value="InterPro"/>
</dbReference>
<dbReference type="CDD" id="cd09178">
    <property type="entry name" value="PLDc_N_Snf2_like"/>
    <property type="match status" value="1"/>
</dbReference>
<evidence type="ECO:0000256" key="2">
    <source>
        <dbReference type="ARBA" id="ARBA00004613"/>
    </source>
</evidence>
<feature type="domain" description="PLD phosphodiesterase" evidence="7">
    <location>
        <begin position="116"/>
        <end position="146"/>
    </location>
</feature>
<feature type="domain" description="Helicase C-terminal" evidence="9">
    <location>
        <begin position="677"/>
        <end position="861"/>
    </location>
</feature>
<evidence type="ECO:0000259" key="8">
    <source>
        <dbReference type="PROSITE" id="PS51192"/>
    </source>
</evidence>
<dbReference type="PROSITE" id="PS51194">
    <property type="entry name" value="HELICASE_CTER"/>
    <property type="match status" value="1"/>
</dbReference>
<dbReference type="Proteomes" id="UP000247727">
    <property type="component" value="Unassembled WGS sequence"/>
</dbReference>
<dbReference type="GO" id="GO:0031297">
    <property type="term" value="P:replication fork processing"/>
    <property type="evidence" value="ECO:0007669"/>
    <property type="project" value="TreeGrafter"/>
</dbReference>
<protein>
    <recommendedName>
        <fullName evidence="3">Phospholipase D</fullName>
    </recommendedName>
    <alternativeName>
        <fullName evidence="6">Choline phosphatase</fullName>
    </alternativeName>
</protein>
<dbReference type="PROSITE" id="PS50035">
    <property type="entry name" value="PLD"/>
    <property type="match status" value="1"/>
</dbReference>
<evidence type="ECO:0000259" key="9">
    <source>
        <dbReference type="PROSITE" id="PS51194"/>
    </source>
</evidence>
<evidence type="ECO:0000313" key="10">
    <source>
        <dbReference type="EMBL" id="PYF06977.1"/>
    </source>
</evidence>
<evidence type="ECO:0000259" key="7">
    <source>
        <dbReference type="PROSITE" id="PS50035"/>
    </source>
</evidence>
<reference evidence="10 11" key="1">
    <citation type="submission" date="2018-06" db="EMBL/GenBank/DDBJ databases">
        <title>Genomic Encyclopedia of Type Strains, Phase III (KMG-III): the genomes of soil and plant-associated and newly described type strains.</title>
        <authorList>
            <person name="Whitman W."/>
        </authorList>
    </citation>
    <scope>NUCLEOTIDE SEQUENCE [LARGE SCALE GENOMIC DNA]</scope>
    <source>
        <strain evidence="10 11">JA737</strain>
    </source>
</reference>
<dbReference type="SMART" id="SM00490">
    <property type="entry name" value="HELICc"/>
    <property type="match status" value="1"/>
</dbReference>
<dbReference type="InterPro" id="IPR014001">
    <property type="entry name" value="Helicase_ATP-bd"/>
</dbReference>
<dbReference type="GO" id="GO:0005576">
    <property type="term" value="C:extracellular region"/>
    <property type="evidence" value="ECO:0007669"/>
    <property type="project" value="UniProtKB-SubCell"/>
</dbReference>
<dbReference type="InterPro" id="IPR001650">
    <property type="entry name" value="Helicase_C-like"/>
</dbReference>
<organism evidence="10 11">
    <name type="scientific">Rhodobacter viridis</name>
    <dbReference type="NCBI Taxonomy" id="1054202"/>
    <lineage>
        <taxon>Bacteria</taxon>
        <taxon>Pseudomonadati</taxon>
        <taxon>Pseudomonadota</taxon>
        <taxon>Alphaproteobacteria</taxon>
        <taxon>Rhodobacterales</taxon>
        <taxon>Rhodobacter group</taxon>
        <taxon>Rhodobacter</taxon>
    </lineage>
</organism>
<feature type="domain" description="Helicase ATP-binding" evidence="8">
    <location>
        <begin position="256"/>
        <end position="422"/>
    </location>
</feature>
<keyword evidence="5" id="KW-0378">Hydrolase</keyword>
<dbReference type="GO" id="GO:0006281">
    <property type="term" value="P:DNA repair"/>
    <property type="evidence" value="ECO:0007669"/>
    <property type="project" value="TreeGrafter"/>
</dbReference>
<evidence type="ECO:0000256" key="5">
    <source>
        <dbReference type="ARBA" id="ARBA00022801"/>
    </source>
</evidence>
<dbReference type="InterPro" id="IPR049730">
    <property type="entry name" value="SNF2/RAD54-like_C"/>
</dbReference>
<dbReference type="Pfam" id="PF00271">
    <property type="entry name" value="Helicase_C"/>
    <property type="match status" value="1"/>
</dbReference>
<dbReference type="SUPFAM" id="SSF52540">
    <property type="entry name" value="P-loop containing nucleoside triphosphate hydrolases"/>
    <property type="match status" value="1"/>
</dbReference>
<dbReference type="CDD" id="cd18793">
    <property type="entry name" value="SF2_C_SNF"/>
    <property type="match status" value="1"/>
</dbReference>
<dbReference type="Gene3D" id="3.40.50.10810">
    <property type="entry name" value="Tandem AAA-ATPase domain"/>
    <property type="match status" value="1"/>
</dbReference>
<dbReference type="PROSITE" id="PS51192">
    <property type="entry name" value="HELICASE_ATP_BIND_1"/>
    <property type="match status" value="1"/>
</dbReference>
<dbReference type="InterPro" id="IPR001736">
    <property type="entry name" value="PLipase_D/transphosphatidylase"/>
</dbReference>
<evidence type="ECO:0000313" key="11">
    <source>
        <dbReference type="Proteomes" id="UP000247727"/>
    </source>
</evidence>
<keyword evidence="10" id="KW-0067">ATP-binding</keyword>
<evidence type="ECO:0000256" key="1">
    <source>
        <dbReference type="ARBA" id="ARBA00003145"/>
    </source>
</evidence>
<proteinExistence type="predicted"/>
<dbReference type="PANTHER" id="PTHR45766">
    <property type="entry name" value="DNA ANNEALING HELICASE AND ENDONUCLEASE ZRANB3 FAMILY MEMBER"/>
    <property type="match status" value="1"/>
</dbReference>